<comment type="caution">
    <text evidence="2">The sequence shown here is derived from an EMBL/GenBank/DDBJ whole genome shotgun (WGS) entry which is preliminary data.</text>
</comment>
<proteinExistence type="predicted"/>
<evidence type="ECO:0000256" key="1">
    <source>
        <dbReference type="SAM" id="Phobius"/>
    </source>
</evidence>
<keyword evidence="1" id="KW-1133">Transmembrane helix</keyword>
<evidence type="ECO:0000313" key="3">
    <source>
        <dbReference type="Proteomes" id="UP001596547"/>
    </source>
</evidence>
<dbReference type="Proteomes" id="UP001596547">
    <property type="component" value="Unassembled WGS sequence"/>
</dbReference>
<accession>A0ABD6AEY7</accession>
<dbReference type="InterPro" id="IPR006160">
    <property type="entry name" value="SCFA_transpt_AtoE"/>
</dbReference>
<feature type="transmembrane region" description="Helical" evidence="1">
    <location>
        <begin position="324"/>
        <end position="345"/>
    </location>
</feature>
<feature type="transmembrane region" description="Helical" evidence="1">
    <location>
        <begin position="105"/>
        <end position="130"/>
    </location>
</feature>
<name>A0ABD6AEY7_9EURY</name>
<feature type="transmembrane region" description="Helical" evidence="1">
    <location>
        <begin position="400"/>
        <end position="425"/>
    </location>
</feature>
<dbReference type="Pfam" id="PF02667">
    <property type="entry name" value="SCFA_trans"/>
    <property type="match status" value="1"/>
</dbReference>
<feature type="transmembrane region" description="Helical" evidence="1">
    <location>
        <begin position="192"/>
        <end position="223"/>
    </location>
</feature>
<gene>
    <name evidence="2" type="ORF">ACFQPE_20430</name>
</gene>
<feature type="transmembrane region" description="Helical" evidence="1">
    <location>
        <begin position="357"/>
        <end position="379"/>
    </location>
</feature>
<reference evidence="2 3" key="1">
    <citation type="journal article" date="2019" name="Int. J. Syst. Evol. Microbiol.">
        <title>The Global Catalogue of Microorganisms (GCM) 10K type strain sequencing project: providing services to taxonomists for standard genome sequencing and annotation.</title>
        <authorList>
            <consortium name="The Broad Institute Genomics Platform"/>
            <consortium name="The Broad Institute Genome Sequencing Center for Infectious Disease"/>
            <person name="Wu L."/>
            <person name="Ma J."/>
        </authorList>
    </citation>
    <scope>NUCLEOTIDE SEQUENCE [LARGE SCALE GENOMIC DNA]</scope>
    <source>
        <strain evidence="2 3">PSR21</strain>
    </source>
</reference>
<feature type="transmembrane region" description="Helical" evidence="1">
    <location>
        <begin position="150"/>
        <end position="172"/>
    </location>
</feature>
<evidence type="ECO:0000313" key="2">
    <source>
        <dbReference type="EMBL" id="MFC7319139.1"/>
    </source>
</evidence>
<keyword evidence="1" id="KW-0472">Membrane</keyword>
<dbReference type="AlphaFoldDB" id="A0ABD6AEY7"/>
<keyword evidence="1" id="KW-0812">Transmembrane</keyword>
<organism evidence="2 3">
    <name type="scientific">Halomarina halobia</name>
    <dbReference type="NCBI Taxonomy" id="3033386"/>
    <lineage>
        <taxon>Archaea</taxon>
        <taxon>Methanobacteriati</taxon>
        <taxon>Methanobacteriota</taxon>
        <taxon>Stenosarchaea group</taxon>
        <taxon>Halobacteria</taxon>
        <taxon>Halobacteriales</taxon>
        <taxon>Natronomonadaceae</taxon>
        <taxon>Halomarina</taxon>
    </lineage>
</organism>
<feature type="transmembrane region" description="Helical" evidence="1">
    <location>
        <begin position="271"/>
        <end position="289"/>
    </location>
</feature>
<feature type="transmembrane region" description="Helical" evidence="1">
    <location>
        <begin position="437"/>
        <end position="458"/>
    </location>
</feature>
<dbReference type="RefSeq" id="WP_276306037.1">
    <property type="nucleotide sequence ID" value="NZ_CP119993.1"/>
</dbReference>
<feature type="transmembrane region" description="Helical" evidence="1">
    <location>
        <begin position="59"/>
        <end position="85"/>
    </location>
</feature>
<dbReference type="EMBL" id="JBHTBF010000003">
    <property type="protein sequence ID" value="MFC7319139.1"/>
    <property type="molecule type" value="Genomic_DNA"/>
</dbReference>
<feature type="transmembrane region" description="Helical" evidence="1">
    <location>
        <begin position="295"/>
        <end position="312"/>
    </location>
</feature>
<dbReference type="PANTHER" id="PTHR41983:SF2">
    <property type="entry name" value="SHORT-CHAIN FATTY ACID TRANSPORTER-RELATED"/>
    <property type="match status" value="1"/>
</dbReference>
<keyword evidence="3" id="KW-1185">Reference proteome</keyword>
<dbReference type="GeneID" id="79317669"/>
<protein>
    <submittedName>
        <fullName evidence="2">TIGR00366 family protein</fullName>
    </submittedName>
</protein>
<dbReference type="PANTHER" id="PTHR41983">
    <property type="entry name" value="SHORT-CHAIN FATTY ACID TRANSPORTER-RELATED"/>
    <property type="match status" value="1"/>
</dbReference>
<sequence length="459" mass="49539">MSADTSKSAVPKAEEGFVPFLRQFFPESLTLAALLAVLALLVTIPYLQPMTQLEMLATGFIPLISVQMSLILLWLLSAAVVESVLFGRFFDWVAHLLPTGSQRSIIYSTGFLALLFGWINWALGLIGAILIGRHLCRTAEENGVRVHYPLVLMAGLLSLVITNVGLSSPGALLMADPSGTTNFLVNPDQGELVIDMGAFLFTPVNIVSCVIFLFTLPMLLSLLAPSAENDRKSISEFADVLEGGIADTFDHYVPPDRDKWVFADEIEQSRLISVLTGLLGAISIVAYFLTDGKLTMLWALFTLMILGVVVNFPPMAFVEKVNSAVRWVNHLAIPFLLYASVYGLLSKADLYAPIGDALASTGVTQVSSYIVALIVGLLVPDPGSLWVIQGPALTSAGAELVPSLISVMYGAGVSNLWLGFLFIGLISSISGFGWREYLRYTAIVTIYVSVVVIALMLAL</sequence>
<feature type="transmembrane region" description="Helical" evidence="1">
    <location>
        <begin position="29"/>
        <end position="47"/>
    </location>
</feature>